<keyword evidence="7" id="KW-1185">Reference proteome</keyword>
<dbReference type="PANTHER" id="PTHR46429:SF1">
    <property type="entry name" value="23S RRNA (GUANOSINE-2'-O-)-METHYLTRANSFERASE RLMB"/>
    <property type="match status" value="1"/>
</dbReference>
<dbReference type="EMBL" id="FNWT01000004">
    <property type="protein sequence ID" value="SEH52366.1"/>
    <property type="molecule type" value="Genomic_DNA"/>
</dbReference>
<dbReference type="InterPro" id="IPR004441">
    <property type="entry name" value="rRNA_MeTrfase_TrmH"/>
</dbReference>
<dbReference type="SUPFAM" id="SSF55315">
    <property type="entry name" value="L30e-like"/>
    <property type="match status" value="1"/>
</dbReference>
<dbReference type="InterPro" id="IPR029026">
    <property type="entry name" value="tRNA_m1G_MTases_N"/>
</dbReference>
<dbReference type="InterPro" id="IPR029028">
    <property type="entry name" value="Alpha/beta_knot_MTases"/>
</dbReference>
<evidence type="ECO:0000313" key="7">
    <source>
        <dbReference type="Proteomes" id="UP000199135"/>
    </source>
</evidence>
<comment type="caution">
    <text evidence="6">The sequence shown here is derived from an EMBL/GenBank/DDBJ whole genome shotgun (WGS) entry which is preliminary data.</text>
</comment>
<dbReference type="CDD" id="cd18103">
    <property type="entry name" value="SpoU-like_RlmB"/>
    <property type="match status" value="1"/>
</dbReference>
<evidence type="ECO:0000256" key="1">
    <source>
        <dbReference type="ARBA" id="ARBA00007228"/>
    </source>
</evidence>
<dbReference type="PANTHER" id="PTHR46429">
    <property type="entry name" value="23S RRNA (GUANOSINE-2'-O-)-METHYLTRANSFERASE RLMB"/>
    <property type="match status" value="1"/>
</dbReference>
<dbReference type="Gene3D" id="3.40.1280.10">
    <property type="match status" value="1"/>
</dbReference>
<dbReference type="Pfam" id="PF08032">
    <property type="entry name" value="SpoU_sub_bind"/>
    <property type="match status" value="1"/>
</dbReference>
<gene>
    <name evidence="6" type="ORF">SAMN05216447_104161</name>
</gene>
<evidence type="ECO:0000313" key="6">
    <source>
        <dbReference type="EMBL" id="SEH52366.1"/>
    </source>
</evidence>
<comment type="similarity">
    <text evidence="1">Belongs to the class IV-like SAM-binding methyltransferase superfamily. RNA methyltransferase TrmH family.</text>
</comment>
<dbReference type="RefSeq" id="WP_078687431.1">
    <property type="nucleotide sequence ID" value="NZ_FNWT01000004.1"/>
</dbReference>
<dbReference type="InterPro" id="IPR029064">
    <property type="entry name" value="Ribosomal_eL30-like_sf"/>
</dbReference>
<dbReference type="SMART" id="SM00967">
    <property type="entry name" value="SpoU_sub_bind"/>
    <property type="match status" value="1"/>
</dbReference>
<accession>A0A1H6J0H3</accession>
<dbReference type="SUPFAM" id="SSF75217">
    <property type="entry name" value="alpha/beta knot"/>
    <property type="match status" value="1"/>
</dbReference>
<evidence type="ECO:0000256" key="4">
    <source>
        <dbReference type="SAM" id="MobiDB-lite"/>
    </source>
</evidence>
<organism evidence="6 7">
    <name type="scientific">Parafannyhessea umbonata</name>
    <dbReference type="NCBI Taxonomy" id="604330"/>
    <lineage>
        <taxon>Bacteria</taxon>
        <taxon>Bacillati</taxon>
        <taxon>Actinomycetota</taxon>
        <taxon>Coriobacteriia</taxon>
        <taxon>Coriobacteriales</taxon>
        <taxon>Atopobiaceae</taxon>
        <taxon>Parafannyhessea</taxon>
    </lineage>
</organism>
<feature type="region of interest" description="Disordered" evidence="4">
    <location>
        <begin position="1"/>
        <end position="73"/>
    </location>
</feature>
<dbReference type="NCBIfam" id="TIGR00186">
    <property type="entry name" value="rRNA_methyl_3"/>
    <property type="match status" value="1"/>
</dbReference>
<dbReference type="Proteomes" id="UP000199135">
    <property type="component" value="Unassembled WGS sequence"/>
</dbReference>
<reference evidence="6 7" key="1">
    <citation type="submission" date="2016-10" db="EMBL/GenBank/DDBJ databases">
        <authorList>
            <person name="Varghese N."/>
            <person name="Submissions S."/>
        </authorList>
    </citation>
    <scope>NUCLEOTIDE SEQUENCE [LARGE SCALE GENOMIC DNA]</scope>
    <source>
        <strain evidence="6 7">WCP15</strain>
    </source>
</reference>
<sequence length="317" mass="33259">MGKNQSRTPGRDVRGGKGRGAKPAGRPGGAVKGGKGKFSPRPSGKFAAGRGPQGRKGSRPDGQRFSRPMSDMVEGRRACAEALETGVPLRRALVAAGEGAQDQVLASIVRRLEAADVPVEFVSKARLDSMSSHGAHQGIMVQSRPFAYADLSDIIRRSGEGDALVVLLDHVTDEGNFGAIVRSAEVVGAAGVVIAKARSASVGTAAYKTSAGAVLHVPIAQVSNLATAIDRLKDAGFWVAGSTEHARQDVWQAPMGGRLCLVMGSEGNGISRLVREKCDFECKLPQRGTIESLNVAQATTVMCYEWLRRSTEAQGGA</sequence>
<dbReference type="Gene3D" id="3.30.1330.30">
    <property type="match status" value="1"/>
</dbReference>
<protein>
    <submittedName>
        <fullName evidence="6">23S rRNA (Guanosine2251-2'-O)-methyltransferase</fullName>
    </submittedName>
</protein>
<keyword evidence="3" id="KW-0808">Transferase</keyword>
<evidence type="ECO:0000256" key="3">
    <source>
        <dbReference type="ARBA" id="ARBA00022679"/>
    </source>
</evidence>
<evidence type="ECO:0000259" key="5">
    <source>
        <dbReference type="SMART" id="SM00967"/>
    </source>
</evidence>
<dbReference type="InterPro" id="IPR013123">
    <property type="entry name" value="SpoU_subst-bd"/>
</dbReference>
<name>A0A1H6J0H3_9ACTN</name>
<keyword evidence="2" id="KW-0489">Methyltransferase</keyword>
<proteinExistence type="inferred from homology"/>
<feature type="domain" description="RNA 2-O ribose methyltransferase substrate binding" evidence="5">
    <location>
        <begin position="72"/>
        <end position="149"/>
    </location>
</feature>
<evidence type="ECO:0000256" key="2">
    <source>
        <dbReference type="ARBA" id="ARBA00022603"/>
    </source>
</evidence>
<dbReference type="InterPro" id="IPR001537">
    <property type="entry name" value="SpoU_MeTrfase"/>
</dbReference>
<dbReference type="Pfam" id="PF00588">
    <property type="entry name" value="SpoU_methylase"/>
    <property type="match status" value="1"/>
</dbReference>